<sequence>MTEDPTLVPFPQRPEDRLRVALRELERALEEQALAFQEFRANMAVLGTAVNGLQGSLEDYRGSLDNLALDVQDAHETALEVMRNCDMTKH</sequence>
<protein>
    <submittedName>
        <fullName evidence="2">Uncharacterized protein</fullName>
    </submittedName>
</protein>
<name>A0A437M2N7_9PROT</name>
<feature type="coiled-coil region" evidence="1">
    <location>
        <begin position="15"/>
        <end position="42"/>
    </location>
</feature>
<keyword evidence="3" id="KW-1185">Reference proteome</keyword>
<evidence type="ECO:0000256" key="1">
    <source>
        <dbReference type="SAM" id="Coils"/>
    </source>
</evidence>
<dbReference type="EMBL" id="SACL01000009">
    <property type="protein sequence ID" value="RVT91803.1"/>
    <property type="molecule type" value="Genomic_DNA"/>
</dbReference>
<organism evidence="2 3">
    <name type="scientific">Rhodovarius crocodyli</name>
    <dbReference type="NCBI Taxonomy" id="1979269"/>
    <lineage>
        <taxon>Bacteria</taxon>
        <taxon>Pseudomonadati</taxon>
        <taxon>Pseudomonadota</taxon>
        <taxon>Alphaproteobacteria</taxon>
        <taxon>Acetobacterales</taxon>
        <taxon>Roseomonadaceae</taxon>
        <taxon>Rhodovarius</taxon>
    </lineage>
</organism>
<dbReference type="OrthoDB" id="7276193at2"/>
<dbReference type="Proteomes" id="UP000282957">
    <property type="component" value="Unassembled WGS sequence"/>
</dbReference>
<dbReference type="AlphaFoldDB" id="A0A437M2N7"/>
<dbReference type="RefSeq" id="WP_127789550.1">
    <property type="nucleotide sequence ID" value="NZ_SACL01000009.1"/>
</dbReference>
<proteinExistence type="predicted"/>
<accession>A0A437M2N7</accession>
<evidence type="ECO:0000313" key="3">
    <source>
        <dbReference type="Proteomes" id="UP000282957"/>
    </source>
</evidence>
<keyword evidence="1" id="KW-0175">Coiled coil</keyword>
<reference evidence="2 3" key="1">
    <citation type="submission" date="2019-01" db="EMBL/GenBank/DDBJ databases">
        <authorList>
            <person name="Chen W.-M."/>
        </authorList>
    </citation>
    <scope>NUCLEOTIDE SEQUENCE [LARGE SCALE GENOMIC DNA]</scope>
    <source>
        <strain evidence="2 3">CCP-6</strain>
    </source>
</reference>
<comment type="caution">
    <text evidence="2">The sequence shown here is derived from an EMBL/GenBank/DDBJ whole genome shotgun (WGS) entry which is preliminary data.</text>
</comment>
<evidence type="ECO:0000313" key="2">
    <source>
        <dbReference type="EMBL" id="RVT91803.1"/>
    </source>
</evidence>
<gene>
    <name evidence="2" type="ORF">EOD42_21035</name>
</gene>